<organism evidence="1 2">
    <name type="scientific">Microvirga makkahensis</name>
    <dbReference type="NCBI Taxonomy" id="1128670"/>
    <lineage>
        <taxon>Bacteria</taxon>
        <taxon>Pseudomonadati</taxon>
        <taxon>Pseudomonadota</taxon>
        <taxon>Alphaproteobacteria</taxon>
        <taxon>Hyphomicrobiales</taxon>
        <taxon>Methylobacteriaceae</taxon>
        <taxon>Microvirga</taxon>
    </lineage>
</organism>
<gene>
    <name evidence="1" type="ORF">GR328_16280</name>
</gene>
<sequence>MDRLTALAPAVDRYVRETYNSLLTLPVPEQLYDLIRSYEQHHEKQLLAEESLKDGTTD</sequence>
<reference evidence="1 2" key="2">
    <citation type="submission" date="2020-01" db="EMBL/GenBank/DDBJ databases">
        <title>Microvirga sp. nov., an arsenate reduction bacterium isolated from Tibet hotspring sediments.</title>
        <authorList>
            <person name="Xian W.-D."/>
            <person name="Li W.-J."/>
        </authorList>
    </citation>
    <scope>NUCLEOTIDE SEQUENCE [LARGE SCALE GENOMIC DNA]</scope>
    <source>
        <strain evidence="1 2">KCTC 23863</strain>
    </source>
</reference>
<reference evidence="1 2" key="1">
    <citation type="submission" date="2019-12" db="EMBL/GenBank/DDBJ databases">
        <authorList>
            <person name="Yuan C.-G."/>
        </authorList>
    </citation>
    <scope>NUCLEOTIDE SEQUENCE [LARGE SCALE GENOMIC DNA]</scope>
    <source>
        <strain evidence="1 2">KCTC 23863</strain>
    </source>
</reference>
<protein>
    <recommendedName>
        <fullName evidence="3">Anti-sigma factor NepR domain-containing protein</fullName>
    </recommendedName>
</protein>
<dbReference type="Proteomes" id="UP000436483">
    <property type="component" value="Unassembled WGS sequence"/>
</dbReference>
<keyword evidence="2" id="KW-1185">Reference proteome</keyword>
<evidence type="ECO:0000313" key="2">
    <source>
        <dbReference type="Proteomes" id="UP000436483"/>
    </source>
</evidence>
<proteinExistence type="predicted"/>
<comment type="caution">
    <text evidence="1">The sequence shown here is derived from an EMBL/GenBank/DDBJ whole genome shotgun (WGS) entry which is preliminary data.</text>
</comment>
<accession>A0A7X3MTJ0</accession>
<evidence type="ECO:0008006" key="3">
    <source>
        <dbReference type="Google" id="ProtNLM"/>
    </source>
</evidence>
<name>A0A7X3MTJ0_9HYPH</name>
<dbReference type="EMBL" id="WURB01000012">
    <property type="protein sequence ID" value="MXQ12987.1"/>
    <property type="molecule type" value="Genomic_DNA"/>
</dbReference>
<dbReference type="AlphaFoldDB" id="A0A7X3MTJ0"/>
<evidence type="ECO:0000313" key="1">
    <source>
        <dbReference type="EMBL" id="MXQ12987.1"/>
    </source>
</evidence>